<comment type="caution">
    <text evidence="3">The sequence shown here is derived from an EMBL/GenBank/DDBJ whole genome shotgun (WGS) entry which is preliminary data.</text>
</comment>
<dbReference type="AlphaFoldDB" id="A0AAQ4EFB3"/>
<gene>
    <name evidence="3" type="ORF">V5799_012108</name>
</gene>
<dbReference type="EMBL" id="JARKHS020017011">
    <property type="protein sequence ID" value="KAK8773360.1"/>
    <property type="molecule type" value="Genomic_DNA"/>
</dbReference>
<name>A0AAQ4EFB3_AMBAM</name>
<evidence type="ECO:0000256" key="2">
    <source>
        <dbReference type="SAM" id="SignalP"/>
    </source>
</evidence>
<keyword evidence="4" id="KW-1185">Reference proteome</keyword>
<feature type="signal peptide" evidence="2">
    <location>
        <begin position="1"/>
        <end position="21"/>
    </location>
</feature>
<accession>A0AAQ4EFB3</accession>
<evidence type="ECO:0000313" key="4">
    <source>
        <dbReference type="Proteomes" id="UP001321473"/>
    </source>
</evidence>
<feature type="chain" id="PRO_5042926772" description="Secreted protein" evidence="2">
    <location>
        <begin position="22"/>
        <end position="126"/>
    </location>
</feature>
<evidence type="ECO:0000313" key="3">
    <source>
        <dbReference type="EMBL" id="KAK8773360.1"/>
    </source>
</evidence>
<evidence type="ECO:0000256" key="1">
    <source>
        <dbReference type="SAM" id="MobiDB-lite"/>
    </source>
</evidence>
<feature type="region of interest" description="Disordered" evidence="1">
    <location>
        <begin position="96"/>
        <end position="126"/>
    </location>
</feature>
<reference evidence="3 4" key="1">
    <citation type="journal article" date="2023" name="Arcadia Sci">
        <title>De novo assembly of a long-read Amblyomma americanum tick genome.</title>
        <authorList>
            <person name="Chou S."/>
            <person name="Poskanzer K.E."/>
            <person name="Rollins M."/>
            <person name="Thuy-Boun P.S."/>
        </authorList>
    </citation>
    <scope>NUCLEOTIDE SEQUENCE [LARGE SCALE GENOMIC DNA]</scope>
    <source>
        <strain evidence="3">F_SG_1</strain>
        <tissue evidence="3">Salivary glands</tissue>
    </source>
</reference>
<protein>
    <recommendedName>
        <fullName evidence="5">Secreted protein</fullName>
    </recommendedName>
</protein>
<evidence type="ECO:0008006" key="5">
    <source>
        <dbReference type="Google" id="ProtNLM"/>
    </source>
</evidence>
<sequence length="126" mass="13559">MAALVSTVAVLLACAAALGRAQQPGCWNEQMADKQRLQYGLMLVRQQIANMLTLDYIASVSAHMGSPLGVSGSSPYLMQPRPLHEHTLVLPASGSVRQHTGGYAPQPPLHAKSTTYKKEVPMKDGY</sequence>
<keyword evidence="2" id="KW-0732">Signal</keyword>
<feature type="compositionally biased region" description="Basic and acidic residues" evidence="1">
    <location>
        <begin position="116"/>
        <end position="126"/>
    </location>
</feature>
<organism evidence="3 4">
    <name type="scientific">Amblyomma americanum</name>
    <name type="common">Lone star tick</name>
    <dbReference type="NCBI Taxonomy" id="6943"/>
    <lineage>
        <taxon>Eukaryota</taxon>
        <taxon>Metazoa</taxon>
        <taxon>Ecdysozoa</taxon>
        <taxon>Arthropoda</taxon>
        <taxon>Chelicerata</taxon>
        <taxon>Arachnida</taxon>
        <taxon>Acari</taxon>
        <taxon>Parasitiformes</taxon>
        <taxon>Ixodida</taxon>
        <taxon>Ixodoidea</taxon>
        <taxon>Ixodidae</taxon>
        <taxon>Amblyomminae</taxon>
        <taxon>Amblyomma</taxon>
    </lineage>
</organism>
<dbReference type="Proteomes" id="UP001321473">
    <property type="component" value="Unassembled WGS sequence"/>
</dbReference>
<proteinExistence type="predicted"/>